<evidence type="ECO:0000313" key="10">
    <source>
        <dbReference type="EMBL" id="KAL3114163.1"/>
    </source>
</evidence>
<organism evidence="10 11">
    <name type="scientific">Heterodera trifolii</name>
    <dbReference type="NCBI Taxonomy" id="157864"/>
    <lineage>
        <taxon>Eukaryota</taxon>
        <taxon>Metazoa</taxon>
        <taxon>Ecdysozoa</taxon>
        <taxon>Nematoda</taxon>
        <taxon>Chromadorea</taxon>
        <taxon>Rhabditida</taxon>
        <taxon>Tylenchina</taxon>
        <taxon>Tylenchomorpha</taxon>
        <taxon>Tylenchoidea</taxon>
        <taxon>Heteroderidae</taxon>
        <taxon>Heteroderinae</taxon>
        <taxon>Heterodera</taxon>
    </lineage>
</organism>
<name>A0ABD2LG98_9BILA</name>
<keyword evidence="5" id="KW-0862">Zinc</keyword>
<evidence type="ECO:0000256" key="6">
    <source>
        <dbReference type="ARBA" id="ARBA00023239"/>
    </source>
</evidence>
<comment type="similarity">
    <text evidence="2">Belongs to the alpha-carbonic anhydrase family.</text>
</comment>
<evidence type="ECO:0000256" key="3">
    <source>
        <dbReference type="ARBA" id="ARBA00012925"/>
    </source>
</evidence>
<keyword evidence="6" id="KW-0456">Lyase</keyword>
<dbReference type="Gene3D" id="3.10.200.10">
    <property type="entry name" value="Alpha carbonic anhydrase"/>
    <property type="match status" value="1"/>
</dbReference>
<evidence type="ECO:0000313" key="11">
    <source>
        <dbReference type="Proteomes" id="UP001620626"/>
    </source>
</evidence>
<dbReference type="InterPro" id="IPR001148">
    <property type="entry name" value="CA_dom"/>
</dbReference>
<evidence type="ECO:0000256" key="8">
    <source>
        <dbReference type="SAM" id="MobiDB-lite"/>
    </source>
</evidence>
<dbReference type="AlphaFoldDB" id="A0ABD2LG98"/>
<protein>
    <recommendedName>
        <fullName evidence="3">carbonic anhydrase</fullName>
        <ecNumber evidence="3">4.2.1.1</ecNumber>
    </recommendedName>
</protein>
<dbReference type="EC" id="4.2.1.1" evidence="3"/>
<comment type="catalytic activity">
    <reaction evidence="7">
        <text>hydrogencarbonate + H(+) = CO2 + H2O</text>
        <dbReference type="Rhea" id="RHEA:10748"/>
        <dbReference type="ChEBI" id="CHEBI:15377"/>
        <dbReference type="ChEBI" id="CHEBI:15378"/>
        <dbReference type="ChEBI" id="CHEBI:16526"/>
        <dbReference type="ChEBI" id="CHEBI:17544"/>
        <dbReference type="EC" id="4.2.1.1"/>
    </reaction>
</comment>
<reference evidence="10 11" key="1">
    <citation type="submission" date="2024-10" db="EMBL/GenBank/DDBJ databases">
        <authorList>
            <person name="Kim D."/>
        </authorList>
    </citation>
    <scope>NUCLEOTIDE SEQUENCE [LARGE SCALE GENOMIC DNA]</scope>
    <source>
        <strain evidence="10">BH-2024</strain>
    </source>
</reference>
<dbReference type="Pfam" id="PF00194">
    <property type="entry name" value="Carb_anhydrase"/>
    <property type="match status" value="1"/>
</dbReference>
<proteinExistence type="inferred from homology"/>
<keyword evidence="11" id="KW-1185">Reference proteome</keyword>
<dbReference type="SMART" id="SM01057">
    <property type="entry name" value="Carb_anhydrase"/>
    <property type="match status" value="1"/>
</dbReference>
<keyword evidence="4" id="KW-0479">Metal-binding</keyword>
<dbReference type="GO" id="GO:0046872">
    <property type="term" value="F:metal ion binding"/>
    <property type="evidence" value="ECO:0007669"/>
    <property type="project" value="UniProtKB-KW"/>
</dbReference>
<evidence type="ECO:0000256" key="5">
    <source>
        <dbReference type="ARBA" id="ARBA00022833"/>
    </source>
</evidence>
<dbReference type="SUPFAM" id="SSF51069">
    <property type="entry name" value="Carbonic anhydrase"/>
    <property type="match status" value="1"/>
</dbReference>
<comment type="caution">
    <text evidence="10">The sequence shown here is derived from an EMBL/GenBank/DDBJ whole genome shotgun (WGS) entry which is preliminary data.</text>
</comment>
<evidence type="ECO:0000256" key="2">
    <source>
        <dbReference type="ARBA" id="ARBA00010718"/>
    </source>
</evidence>
<sequence length="201" mass="22599">MEGTPTGPSTLTLALHSLWPLRAFRWHVRGLPDNRTVDNRTVDNRTVGQSDSEDNRTEVDNRTVDKPTLHLVHIKEGLTTEEALRTSDGIAVVGIFYKTAFIGRPLVALQNGLTQVTKTDASVQIDNCMLSVLLPTDLNSFFRYNGSLTTPDCNEAVVWSVYEVPRFNNAELIQLLRTIQKEDGNLIRTNIRPVQPFIRRA</sequence>
<dbReference type="EMBL" id="JBICBT010000424">
    <property type="protein sequence ID" value="KAL3114163.1"/>
    <property type="molecule type" value="Genomic_DNA"/>
</dbReference>
<evidence type="ECO:0000259" key="9">
    <source>
        <dbReference type="PROSITE" id="PS51144"/>
    </source>
</evidence>
<evidence type="ECO:0000256" key="7">
    <source>
        <dbReference type="ARBA" id="ARBA00048348"/>
    </source>
</evidence>
<dbReference type="PROSITE" id="PS51144">
    <property type="entry name" value="ALPHA_CA_2"/>
    <property type="match status" value="1"/>
</dbReference>
<dbReference type="InterPro" id="IPR023561">
    <property type="entry name" value="Carbonic_anhydrase_a-class"/>
</dbReference>
<dbReference type="PANTHER" id="PTHR18952:SF141">
    <property type="entry name" value="CARBONIC ANHYDRASE"/>
    <property type="match status" value="1"/>
</dbReference>
<feature type="domain" description="Alpha-carbonic anhydrase" evidence="9">
    <location>
        <begin position="1"/>
        <end position="201"/>
    </location>
</feature>
<feature type="region of interest" description="Disordered" evidence="8">
    <location>
        <begin position="36"/>
        <end position="61"/>
    </location>
</feature>
<gene>
    <name evidence="10" type="ORF">niasHT_010977</name>
</gene>
<dbReference type="InterPro" id="IPR036398">
    <property type="entry name" value="CA_dom_sf"/>
</dbReference>
<comment type="cofactor">
    <cofactor evidence="1">
        <name>Zn(2+)</name>
        <dbReference type="ChEBI" id="CHEBI:29105"/>
    </cofactor>
</comment>
<accession>A0ABD2LG98</accession>
<evidence type="ECO:0000256" key="4">
    <source>
        <dbReference type="ARBA" id="ARBA00022723"/>
    </source>
</evidence>
<evidence type="ECO:0000256" key="1">
    <source>
        <dbReference type="ARBA" id="ARBA00001947"/>
    </source>
</evidence>
<dbReference type="GO" id="GO:0004089">
    <property type="term" value="F:carbonate dehydratase activity"/>
    <property type="evidence" value="ECO:0007669"/>
    <property type="project" value="UniProtKB-EC"/>
</dbReference>
<dbReference type="Proteomes" id="UP001620626">
    <property type="component" value="Unassembled WGS sequence"/>
</dbReference>
<dbReference type="PANTHER" id="PTHR18952">
    <property type="entry name" value="CARBONIC ANHYDRASE"/>
    <property type="match status" value="1"/>
</dbReference>
<dbReference type="CDD" id="cd00326">
    <property type="entry name" value="alpha_CA"/>
    <property type="match status" value="1"/>
</dbReference>